<dbReference type="Pfam" id="PF10551">
    <property type="entry name" value="MULE"/>
    <property type="match status" value="1"/>
</dbReference>
<proteinExistence type="predicted"/>
<dbReference type="EMBL" id="JAJFAZ020000002">
    <property type="protein sequence ID" value="KAI5343643.1"/>
    <property type="molecule type" value="Genomic_DNA"/>
</dbReference>
<dbReference type="Proteomes" id="UP001054821">
    <property type="component" value="Chromosome 2"/>
</dbReference>
<feature type="domain" description="PB1-like" evidence="3">
    <location>
        <begin position="19"/>
        <end position="111"/>
    </location>
</feature>
<feature type="domain" description="MULE transposase" evidence="2">
    <location>
        <begin position="313"/>
        <end position="363"/>
    </location>
</feature>
<dbReference type="InterPro" id="IPR018289">
    <property type="entry name" value="MULE_transposase_dom"/>
</dbReference>
<sequence>MSVVPWLWFLYVEYANNGMCTLELHHGGWFENGVYKKGKVCYLDNIIEDFLSLLDLLKIGRVLGYEVDISQVEQRLEIRCKNPEGGLELVTSDATVVEMVGHIPSNKETFENVGTKVANEDAVKEVPNEDARAELPNEDIGAHFTIDNEGAELPNEDEDADSEIKDSDYEFSENEAEDRPTVGENIADEGTSHGAPGEVSSDGADTSEFDSGSEIDSEGNGKKKIKLPKFQQYRRDVDLKNPEFRLGMKFANKKLLRKAIKELAIIEEELKTANKGSTVKIKTQIVKGETVFQRIYVCLAACKKGFLEGCRPVIGVDGCHLKRPYRGQILTAVGVNGNNGYFPIAYAVVDIESKDSWIWFLNLIIEDLGIINGKA</sequence>
<accession>A0AAD4ZFS2</accession>
<dbReference type="AlphaFoldDB" id="A0AAD4ZFS2"/>
<feature type="compositionally biased region" description="Acidic residues" evidence="1">
    <location>
        <begin position="205"/>
        <end position="217"/>
    </location>
</feature>
<gene>
    <name evidence="4" type="ORF">L3X38_011519</name>
</gene>
<dbReference type="Pfam" id="PF26130">
    <property type="entry name" value="PB1-like"/>
    <property type="match status" value="1"/>
</dbReference>
<dbReference type="InterPro" id="IPR058594">
    <property type="entry name" value="PB1-like_dom_pln"/>
</dbReference>
<comment type="caution">
    <text evidence="4">The sequence shown here is derived from an EMBL/GenBank/DDBJ whole genome shotgun (WGS) entry which is preliminary data.</text>
</comment>
<evidence type="ECO:0000313" key="4">
    <source>
        <dbReference type="EMBL" id="KAI5343643.1"/>
    </source>
</evidence>
<protein>
    <recommendedName>
        <fullName evidence="6">MULE transposase domain-containing protein</fullName>
    </recommendedName>
</protein>
<evidence type="ECO:0000259" key="3">
    <source>
        <dbReference type="Pfam" id="PF26130"/>
    </source>
</evidence>
<evidence type="ECO:0000259" key="2">
    <source>
        <dbReference type="Pfam" id="PF10551"/>
    </source>
</evidence>
<evidence type="ECO:0000256" key="1">
    <source>
        <dbReference type="SAM" id="MobiDB-lite"/>
    </source>
</evidence>
<reference evidence="4 5" key="1">
    <citation type="journal article" date="2022" name="G3 (Bethesda)">
        <title>Whole-genome sequence and methylome profiling of the almond [Prunus dulcis (Mill.) D.A. Webb] cultivar 'Nonpareil'.</title>
        <authorList>
            <person name="D'Amico-Willman K.M."/>
            <person name="Ouma W.Z."/>
            <person name="Meulia T."/>
            <person name="Sideli G.M."/>
            <person name="Gradziel T.M."/>
            <person name="Fresnedo-Ramirez J."/>
        </authorList>
    </citation>
    <scope>NUCLEOTIDE SEQUENCE [LARGE SCALE GENOMIC DNA]</scope>
    <source>
        <strain evidence="4">Clone GOH B32 T37-40</strain>
    </source>
</reference>
<name>A0AAD4ZFS2_PRUDU</name>
<dbReference type="PANTHER" id="PTHR31973:SF199">
    <property type="entry name" value="SWIM-TYPE DOMAIN-CONTAINING PROTEIN"/>
    <property type="match status" value="1"/>
</dbReference>
<evidence type="ECO:0008006" key="6">
    <source>
        <dbReference type="Google" id="ProtNLM"/>
    </source>
</evidence>
<organism evidence="4 5">
    <name type="scientific">Prunus dulcis</name>
    <name type="common">Almond</name>
    <name type="synonym">Amygdalus dulcis</name>
    <dbReference type="NCBI Taxonomy" id="3755"/>
    <lineage>
        <taxon>Eukaryota</taxon>
        <taxon>Viridiplantae</taxon>
        <taxon>Streptophyta</taxon>
        <taxon>Embryophyta</taxon>
        <taxon>Tracheophyta</taxon>
        <taxon>Spermatophyta</taxon>
        <taxon>Magnoliopsida</taxon>
        <taxon>eudicotyledons</taxon>
        <taxon>Gunneridae</taxon>
        <taxon>Pentapetalae</taxon>
        <taxon>rosids</taxon>
        <taxon>fabids</taxon>
        <taxon>Rosales</taxon>
        <taxon>Rosaceae</taxon>
        <taxon>Amygdaloideae</taxon>
        <taxon>Amygdaleae</taxon>
        <taxon>Prunus</taxon>
    </lineage>
</organism>
<feature type="region of interest" description="Disordered" evidence="1">
    <location>
        <begin position="146"/>
        <end position="221"/>
    </location>
</feature>
<keyword evidence="5" id="KW-1185">Reference proteome</keyword>
<evidence type="ECO:0000313" key="5">
    <source>
        <dbReference type="Proteomes" id="UP001054821"/>
    </source>
</evidence>
<dbReference type="PANTHER" id="PTHR31973">
    <property type="entry name" value="POLYPROTEIN, PUTATIVE-RELATED"/>
    <property type="match status" value="1"/>
</dbReference>